<sequence>MIVSENSQNVENFNVLLVAVGCVLGAPGPSNKISPPNSKTGQRANNHRLSFVGRNQRHPPVYSSHSSFESRYIRSSTLMPMHLVANDETIPTGRFETPASTHSNKSRGSLALPTVDSPCMNGHQCEYVRSQATLKHAKLDLLERGRGIMHSRHWSLDGITKPQGQLCWRIMAWFDPRHSHSNPNDNNSHRNQLPGELSLAG</sequence>
<feature type="region of interest" description="Disordered" evidence="1">
    <location>
        <begin position="179"/>
        <end position="201"/>
    </location>
</feature>
<evidence type="ECO:0000313" key="3">
    <source>
        <dbReference type="Proteomes" id="UP000094527"/>
    </source>
</evidence>
<evidence type="ECO:0000256" key="1">
    <source>
        <dbReference type="SAM" id="MobiDB-lite"/>
    </source>
</evidence>
<protein>
    <submittedName>
        <fullName evidence="2">Uncharacterized protein</fullName>
    </submittedName>
</protein>
<organism evidence="2 3">
    <name type="scientific">Orchesella cincta</name>
    <name type="common">Springtail</name>
    <name type="synonym">Podura cincta</name>
    <dbReference type="NCBI Taxonomy" id="48709"/>
    <lineage>
        <taxon>Eukaryota</taxon>
        <taxon>Metazoa</taxon>
        <taxon>Ecdysozoa</taxon>
        <taxon>Arthropoda</taxon>
        <taxon>Hexapoda</taxon>
        <taxon>Collembola</taxon>
        <taxon>Entomobryomorpha</taxon>
        <taxon>Entomobryoidea</taxon>
        <taxon>Orchesellidae</taxon>
        <taxon>Orchesellinae</taxon>
        <taxon>Orchesella</taxon>
    </lineage>
</organism>
<name>A0A1D2MEF4_ORCCI</name>
<dbReference type="AlphaFoldDB" id="A0A1D2MEF4"/>
<feature type="compositionally biased region" description="Low complexity" evidence="1">
    <location>
        <begin position="181"/>
        <end position="191"/>
    </location>
</feature>
<gene>
    <name evidence="2" type="ORF">Ocin01_15420</name>
</gene>
<accession>A0A1D2MEF4</accession>
<keyword evidence="3" id="KW-1185">Reference proteome</keyword>
<reference evidence="2 3" key="1">
    <citation type="journal article" date="2016" name="Genome Biol. Evol.">
        <title>Gene Family Evolution Reflects Adaptation to Soil Environmental Stressors in the Genome of the Collembolan Orchesella cincta.</title>
        <authorList>
            <person name="Faddeeva-Vakhrusheva A."/>
            <person name="Derks M.F."/>
            <person name="Anvar S.Y."/>
            <person name="Agamennone V."/>
            <person name="Suring W."/>
            <person name="Smit S."/>
            <person name="van Straalen N.M."/>
            <person name="Roelofs D."/>
        </authorList>
    </citation>
    <scope>NUCLEOTIDE SEQUENCE [LARGE SCALE GENOMIC DNA]</scope>
    <source>
        <tissue evidence="2">Mixed pool</tissue>
    </source>
</reference>
<evidence type="ECO:0000313" key="2">
    <source>
        <dbReference type="EMBL" id="ODM91262.1"/>
    </source>
</evidence>
<comment type="caution">
    <text evidence="2">The sequence shown here is derived from an EMBL/GenBank/DDBJ whole genome shotgun (WGS) entry which is preliminary data.</text>
</comment>
<proteinExistence type="predicted"/>
<dbReference type="Proteomes" id="UP000094527">
    <property type="component" value="Unassembled WGS sequence"/>
</dbReference>
<dbReference type="EMBL" id="LJIJ01001616">
    <property type="protein sequence ID" value="ODM91262.1"/>
    <property type="molecule type" value="Genomic_DNA"/>
</dbReference>